<organism evidence="2 3">
    <name type="scientific">Monopterus albus</name>
    <name type="common">Swamp eel</name>
    <dbReference type="NCBI Taxonomy" id="43700"/>
    <lineage>
        <taxon>Eukaryota</taxon>
        <taxon>Metazoa</taxon>
        <taxon>Chordata</taxon>
        <taxon>Craniata</taxon>
        <taxon>Vertebrata</taxon>
        <taxon>Euteleostomi</taxon>
        <taxon>Actinopterygii</taxon>
        <taxon>Neopterygii</taxon>
        <taxon>Teleostei</taxon>
        <taxon>Neoteleostei</taxon>
        <taxon>Acanthomorphata</taxon>
        <taxon>Anabantaria</taxon>
        <taxon>Synbranchiformes</taxon>
        <taxon>Synbranchidae</taxon>
        <taxon>Monopterus</taxon>
    </lineage>
</organism>
<dbReference type="PANTHER" id="PTHR24006">
    <property type="entry name" value="UBIQUITIN CARBOXYL-TERMINAL HYDROLASE"/>
    <property type="match status" value="1"/>
</dbReference>
<protein>
    <recommendedName>
        <fullName evidence="1">USP domain-containing protein</fullName>
    </recommendedName>
</protein>
<dbReference type="CDD" id="cd02257">
    <property type="entry name" value="Peptidase_C19"/>
    <property type="match status" value="1"/>
</dbReference>
<dbReference type="GO" id="GO:0005634">
    <property type="term" value="C:nucleus"/>
    <property type="evidence" value="ECO:0007669"/>
    <property type="project" value="TreeGrafter"/>
</dbReference>
<accession>A0A3Q3JKU7</accession>
<dbReference type="STRING" id="43700.ENSMALP00000014877"/>
<dbReference type="InterPro" id="IPR038765">
    <property type="entry name" value="Papain-like_cys_pep_sf"/>
</dbReference>
<dbReference type="InterPro" id="IPR028889">
    <property type="entry name" value="USP"/>
</dbReference>
<proteinExistence type="predicted"/>
<dbReference type="Proteomes" id="UP000261600">
    <property type="component" value="Unplaced"/>
</dbReference>
<dbReference type="GO" id="GO:0016579">
    <property type="term" value="P:protein deubiquitination"/>
    <property type="evidence" value="ECO:0007669"/>
    <property type="project" value="InterPro"/>
</dbReference>
<evidence type="ECO:0000313" key="3">
    <source>
        <dbReference type="Proteomes" id="UP000261600"/>
    </source>
</evidence>
<evidence type="ECO:0000259" key="1">
    <source>
        <dbReference type="PROSITE" id="PS50235"/>
    </source>
</evidence>
<dbReference type="AlphaFoldDB" id="A0A3Q3JKU7"/>
<dbReference type="SUPFAM" id="SSF54001">
    <property type="entry name" value="Cysteine proteinases"/>
    <property type="match status" value="1"/>
</dbReference>
<name>A0A3Q3JKU7_MONAL</name>
<dbReference type="Gene3D" id="3.90.70.10">
    <property type="entry name" value="Cysteine proteinases"/>
    <property type="match status" value="2"/>
</dbReference>
<dbReference type="InterPro" id="IPR001394">
    <property type="entry name" value="Peptidase_C19_UCH"/>
</dbReference>
<dbReference type="PANTHER" id="PTHR24006:SF796">
    <property type="entry name" value="UBL CARBOXYL-TERMINAL HYDROLASE 18-RELATED"/>
    <property type="match status" value="1"/>
</dbReference>
<evidence type="ECO:0000313" key="2">
    <source>
        <dbReference type="Ensembl" id="ENSMALP00000014877.1"/>
    </source>
</evidence>
<dbReference type="PROSITE" id="PS50235">
    <property type="entry name" value="USP_3"/>
    <property type="match status" value="1"/>
</dbReference>
<dbReference type="PROSITE" id="PS00973">
    <property type="entry name" value="USP_2"/>
    <property type="match status" value="1"/>
</dbReference>
<reference evidence="2" key="2">
    <citation type="submission" date="2025-09" db="UniProtKB">
        <authorList>
            <consortium name="Ensembl"/>
        </authorList>
    </citation>
    <scope>IDENTIFICATION</scope>
</reference>
<reference evidence="2" key="1">
    <citation type="submission" date="2025-08" db="UniProtKB">
        <authorList>
            <consortium name="Ensembl"/>
        </authorList>
    </citation>
    <scope>IDENTIFICATION</scope>
</reference>
<keyword evidence="3" id="KW-1185">Reference proteome</keyword>
<dbReference type="InterPro" id="IPR018200">
    <property type="entry name" value="USP_CS"/>
</dbReference>
<feature type="domain" description="USP" evidence="1">
    <location>
        <begin position="1"/>
        <end position="270"/>
    </location>
</feature>
<dbReference type="Ensembl" id="ENSMALT00000015184.1">
    <property type="protein sequence ID" value="ENSMALP00000014877.1"/>
    <property type="gene ID" value="ENSMALG00000010446.1"/>
</dbReference>
<dbReference type="InterPro" id="IPR050164">
    <property type="entry name" value="Peptidase_C19"/>
</dbReference>
<sequence>MIHRHMPFTVTMRGLINRGTNCSIISVVQCLYETRELRDLIRRVEARDYGGTTNGGANNAVAPTLIREMSAYGPWPCDPTRLMNSISAYGGVSFEVQEDADMVFKCIINALADRRGLQEYVVKRGNSDKATCKCHCETCHVRTRIEITSDVLSLPPIVCVRIARVRNLGGEAACLAKMEKHFAFPETLGLKHLVKEPEDAALYYELYAVVAHRGTHHCGHYVAYTRADNGWYFTDDAYVSLCSWEDVKMTYGSDSNDNQGVAYVLMYCRIRKDK</sequence>
<dbReference type="GO" id="GO:0005829">
    <property type="term" value="C:cytosol"/>
    <property type="evidence" value="ECO:0007669"/>
    <property type="project" value="TreeGrafter"/>
</dbReference>
<dbReference type="GO" id="GO:0004843">
    <property type="term" value="F:cysteine-type deubiquitinase activity"/>
    <property type="evidence" value="ECO:0007669"/>
    <property type="project" value="InterPro"/>
</dbReference>
<dbReference type="Pfam" id="PF00443">
    <property type="entry name" value="UCH"/>
    <property type="match status" value="1"/>
</dbReference>